<dbReference type="PANTHER" id="PTHR46230">
    <property type="match status" value="1"/>
</dbReference>
<gene>
    <name evidence="2" type="ORF">NFI95_05105</name>
</gene>
<comment type="similarity">
    <text evidence="1">Belongs to the BolA/IbaG family.</text>
</comment>
<dbReference type="SUPFAM" id="SSF82657">
    <property type="entry name" value="BolA-like"/>
    <property type="match status" value="1"/>
</dbReference>
<evidence type="ECO:0000313" key="2">
    <source>
        <dbReference type="EMBL" id="MCQ8277822.1"/>
    </source>
</evidence>
<accession>A0ABT1W4M9</accession>
<reference evidence="2 3" key="1">
    <citation type="submission" date="2022-06" db="EMBL/GenBank/DDBJ databases">
        <title>Endosaccharibacter gen. nov., sp. nov., endophytic bacteria isolated from sugarcane.</title>
        <authorList>
            <person name="Pitiwittayakul N."/>
            <person name="Yukphan P."/>
            <person name="Charoenyingcharoen P."/>
            <person name="Tanasupawat S."/>
        </authorList>
    </citation>
    <scope>NUCLEOTIDE SEQUENCE [LARGE SCALE GENOMIC DNA]</scope>
    <source>
        <strain evidence="2 3">KSS8</strain>
    </source>
</reference>
<protein>
    <submittedName>
        <fullName evidence="2">BolA family transcriptional regulator</fullName>
    </submittedName>
</protein>
<proteinExistence type="inferred from homology"/>
<sequence>MSTPVSPAPATRLSRIEAVLAERFAPLRLVVEDDSARHAGHAGARGSETHFNVLVVSDAFSGLSRVQRSRAVHEALDAEFRSGLHALSLVLRTPAEPSGG</sequence>
<name>A0ABT1W4M9_9PROT</name>
<keyword evidence="3" id="KW-1185">Reference proteome</keyword>
<dbReference type="Pfam" id="PF01722">
    <property type="entry name" value="BolA"/>
    <property type="match status" value="1"/>
</dbReference>
<comment type="caution">
    <text evidence="2">The sequence shown here is derived from an EMBL/GenBank/DDBJ whole genome shotgun (WGS) entry which is preliminary data.</text>
</comment>
<dbReference type="EMBL" id="JAMSKV010000003">
    <property type="protein sequence ID" value="MCQ8277822.1"/>
    <property type="molecule type" value="Genomic_DNA"/>
</dbReference>
<dbReference type="RefSeq" id="WP_422863283.1">
    <property type="nucleotide sequence ID" value="NZ_JAMSKV010000003.1"/>
</dbReference>
<dbReference type="Proteomes" id="UP001524587">
    <property type="component" value="Unassembled WGS sequence"/>
</dbReference>
<dbReference type="PIRSF" id="PIRSF003113">
    <property type="entry name" value="BolA"/>
    <property type="match status" value="1"/>
</dbReference>
<dbReference type="PANTHER" id="PTHR46230:SF3">
    <property type="entry name" value="SUFE-LIKE PROTEIN 1, CHLOROPLASTIC_MITOCHONDRIAL"/>
    <property type="match status" value="1"/>
</dbReference>
<evidence type="ECO:0000313" key="3">
    <source>
        <dbReference type="Proteomes" id="UP001524587"/>
    </source>
</evidence>
<organism evidence="2 3">
    <name type="scientific">Endosaccharibacter trunci</name>
    <dbReference type="NCBI Taxonomy" id="2812733"/>
    <lineage>
        <taxon>Bacteria</taxon>
        <taxon>Pseudomonadati</taxon>
        <taxon>Pseudomonadota</taxon>
        <taxon>Alphaproteobacteria</taxon>
        <taxon>Acetobacterales</taxon>
        <taxon>Acetobacteraceae</taxon>
        <taxon>Endosaccharibacter</taxon>
    </lineage>
</organism>
<dbReference type="InterPro" id="IPR036065">
    <property type="entry name" value="BolA-like_sf"/>
</dbReference>
<evidence type="ECO:0000256" key="1">
    <source>
        <dbReference type="RuleBase" id="RU003860"/>
    </source>
</evidence>
<dbReference type="Gene3D" id="3.30.300.90">
    <property type="entry name" value="BolA-like"/>
    <property type="match status" value="1"/>
</dbReference>
<dbReference type="InterPro" id="IPR002634">
    <property type="entry name" value="BolA"/>
</dbReference>